<dbReference type="InterPro" id="IPR005190">
    <property type="entry name" value="GlnE_rpt_dom"/>
</dbReference>
<name>A0A5K7XGX0_9BACT</name>
<dbReference type="RefSeq" id="WP_172992321.1">
    <property type="nucleotide sequence ID" value="NZ_AP021861.1"/>
</dbReference>
<keyword evidence="3" id="KW-0547">Nucleotide-binding</keyword>
<dbReference type="Gene3D" id="1.20.120.330">
    <property type="entry name" value="Nucleotidyltransferases domain 2"/>
    <property type="match status" value="2"/>
</dbReference>
<evidence type="ECO:0000256" key="1">
    <source>
        <dbReference type="ARBA" id="ARBA00022679"/>
    </source>
</evidence>
<feature type="domain" description="PII-uridylyltransferase/Glutamine-synthetase adenylyltransferase" evidence="8">
    <location>
        <begin position="367"/>
        <end position="505"/>
    </location>
</feature>
<organism evidence="9 10">
    <name type="scientific">Lacipirellula parvula</name>
    <dbReference type="NCBI Taxonomy" id="2650471"/>
    <lineage>
        <taxon>Bacteria</taxon>
        <taxon>Pseudomonadati</taxon>
        <taxon>Planctomycetota</taxon>
        <taxon>Planctomycetia</taxon>
        <taxon>Pirellulales</taxon>
        <taxon>Lacipirellulaceae</taxon>
        <taxon>Lacipirellula</taxon>
    </lineage>
</organism>
<dbReference type="AlphaFoldDB" id="A0A5K7XGX0"/>
<evidence type="ECO:0000256" key="4">
    <source>
        <dbReference type="ARBA" id="ARBA00022840"/>
    </source>
</evidence>
<keyword evidence="5" id="KW-0460">Magnesium</keyword>
<evidence type="ECO:0000256" key="5">
    <source>
        <dbReference type="ARBA" id="ARBA00022842"/>
    </source>
</evidence>
<dbReference type="InterPro" id="IPR043519">
    <property type="entry name" value="NT_sf"/>
</dbReference>
<evidence type="ECO:0000313" key="9">
    <source>
        <dbReference type="EMBL" id="BBO36144.1"/>
    </source>
</evidence>
<dbReference type="SUPFAM" id="SSF81593">
    <property type="entry name" value="Nucleotidyltransferase substrate binding subunit/domain"/>
    <property type="match status" value="2"/>
</dbReference>
<protein>
    <submittedName>
        <fullName evidence="9">Glutamate-ammonia-ligase adenylyltransferase</fullName>
        <ecNumber evidence="9">2.7.7.42</ecNumber>
    </submittedName>
</protein>
<dbReference type="GO" id="GO:0005829">
    <property type="term" value="C:cytosol"/>
    <property type="evidence" value="ECO:0007669"/>
    <property type="project" value="TreeGrafter"/>
</dbReference>
<feature type="domain" description="PII-uridylyltransferase/Glutamine-synthetase adenylyltransferase" evidence="8">
    <location>
        <begin position="911"/>
        <end position="1047"/>
    </location>
</feature>
<evidence type="ECO:0000256" key="2">
    <source>
        <dbReference type="ARBA" id="ARBA00022695"/>
    </source>
</evidence>
<keyword evidence="4" id="KW-0067">ATP-binding</keyword>
<keyword evidence="9" id="KW-0436">Ligase</keyword>
<reference evidence="10" key="1">
    <citation type="submission" date="2019-10" db="EMBL/GenBank/DDBJ databases">
        <title>Lacipirellula parvula gen. nov., sp. nov., representing a lineage of planctomycetes widespread in freshwater anoxic habitats, and description of the family Lacipirellulaceae.</title>
        <authorList>
            <person name="Dedysh S.N."/>
            <person name="Kulichevskaya I.S."/>
            <person name="Beletsky A.V."/>
            <person name="Rakitin A.L."/>
            <person name="Mardanov A.V."/>
            <person name="Ivanova A.A."/>
            <person name="Saltykova V.X."/>
            <person name="Rijpstra W.I.C."/>
            <person name="Sinninghe Damste J.S."/>
            <person name="Ravin N.V."/>
        </authorList>
    </citation>
    <scope>NUCLEOTIDE SEQUENCE [LARGE SCALE GENOMIC DNA]</scope>
    <source>
        <strain evidence="10">PX69</strain>
    </source>
</reference>
<feature type="domain" description="Glutamate-ammonia ligase adenylyltransferase repeated" evidence="7">
    <location>
        <begin position="99"/>
        <end position="340"/>
    </location>
</feature>
<dbReference type="GO" id="GO:0000820">
    <property type="term" value="P:regulation of glutamine family amino acid metabolic process"/>
    <property type="evidence" value="ECO:0007669"/>
    <property type="project" value="TreeGrafter"/>
</dbReference>
<feature type="domain" description="Glutamate-ammonia ligase adenylyltransferase repeated" evidence="7">
    <location>
        <begin position="626"/>
        <end position="890"/>
    </location>
</feature>
<evidence type="ECO:0000259" key="7">
    <source>
        <dbReference type="Pfam" id="PF03710"/>
    </source>
</evidence>
<dbReference type="Pfam" id="PF08335">
    <property type="entry name" value="GlnD_UR_UTase"/>
    <property type="match status" value="2"/>
</dbReference>
<dbReference type="KEGG" id="lpav:PLANPX_5756"/>
<accession>A0A5K7XGX0</accession>
<dbReference type="EC" id="2.7.7.42" evidence="9"/>
<evidence type="ECO:0000259" key="8">
    <source>
        <dbReference type="Pfam" id="PF08335"/>
    </source>
</evidence>
<dbReference type="SUPFAM" id="SSF81301">
    <property type="entry name" value="Nucleotidyltransferase"/>
    <property type="match status" value="2"/>
</dbReference>
<dbReference type="PANTHER" id="PTHR30621">
    <property type="entry name" value="GLUTAMINE SYNTHETASE ADENYLYLTRANSFERASE"/>
    <property type="match status" value="1"/>
</dbReference>
<evidence type="ECO:0000256" key="6">
    <source>
        <dbReference type="ARBA" id="ARBA00023268"/>
    </source>
</evidence>
<keyword evidence="6" id="KW-0511">Multifunctional enzyme</keyword>
<dbReference type="GO" id="GO:0016874">
    <property type="term" value="F:ligase activity"/>
    <property type="evidence" value="ECO:0007669"/>
    <property type="project" value="UniProtKB-KW"/>
</dbReference>
<dbReference type="Pfam" id="PF03710">
    <property type="entry name" value="GlnE"/>
    <property type="match status" value="2"/>
</dbReference>
<keyword evidence="2 9" id="KW-0548">Nucleotidyltransferase</keyword>
<dbReference type="GO" id="GO:0008882">
    <property type="term" value="F:[glutamate-ammonia-ligase] adenylyltransferase activity"/>
    <property type="evidence" value="ECO:0007669"/>
    <property type="project" value="UniProtKB-EC"/>
</dbReference>
<dbReference type="GO" id="GO:0005524">
    <property type="term" value="F:ATP binding"/>
    <property type="evidence" value="ECO:0007669"/>
    <property type="project" value="UniProtKB-KW"/>
</dbReference>
<dbReference type="Gene3D" id="3.30.460.10">
    <property type="entry name" value="Beta Polymerase, domain 2"/>
    <property type="match status" value="2"/>
</dbReference>
<proteinExistence type="predicted"/>
<keyword evidence="1 9" id="KW-0808">Transferase</keyword>
<dbReference type="InterPro" id="IPR023057">
    <property type="entry name" value="GlnE"/>
</dbReference>
<gene>
    <name evidence="9" type="ORF">PLANPX_5756</name>
</gene>
<dbReference type="InterPro" id="IPR013546">
    <property type="entry name" value="PII_UdlTrfase/GS_AdlTrfase"/>
</dbReference>
<dbReference type="Gene3D" id="1.20.120.1510">
    <property type="match status" value="1"/>
</dbReference>
<keyword evidence="10" id="KW-1185">Reference proteome</keyword>
<evidence type="ECO:0000256" key="3">
    <source>
        <dbReference type="ARBA" id="ARBA00022741"/>
    </source>
</evidence>
<dbReference type="PANTHER" id="PTHR30621:SF0">
    <property type="entry name" value="BIFUNCTIONAL GLUTAMINE SYNTHETASE ADENYLYLTRANSFERASE_ADENYLYL-REMOVING ENZYME"/>
    <property type="match status" value="1"/>
</dbReference>
<evidence type="ECO:0000313" key="10">
    <source>
        <dbReference type="Proteomes" id="UP000326837"/>
    </source>
</evidence>
<dbReference type="CDD" id="cd05401">
    <property type="entry name" value="NT_GlnE_GlnD_like"/>
    <property type="match status" value="2"/>
</dbReference>
<dbReference type="Proteomes" id="UP000326837">
    <property type="component" value="Chromosome"/>
</dbReference>
<dbReference type="EMBL" id="AP021861">
    <property type="protein sequence ID" value="BBO36144.1"/>
    <property type="molecule type" value="Genomic_DNA"/>
</dbReference>
<sequence length="1054" mass="117378">MQIDRLRTMLDAPAEAEGWLRPLGFADIRTGHDNLTRLAMAGVPLDLLGTLCEQFAAVAPKLADPDMALNNLERYLLASRSPLAAAALFERDRQALAPLLLLFNASQNLSDMLCTDPESYDLLRMTGGRAVARDMLVEELVADVRALSSEDEVMAALRRFKRRETLRIAYGDIVKGHSVAKVTRQISYVADAIVEAAVDFATRQVTEKQFKRNGRNLRPPHFVVLALGKLGGRELNYSSDIDLVMLYQDAEGVSGTPDTDGGEFAQRLAREVIKLLTESTDLGFAYRVDMRLRPDGSQGQLCTRIDQALAYYDTRGRTWERQAYVKARAIAGDIELGKTYLHHLRPWIYRRYLSLADITGIKGLKRKIEKHAEEAGVAERHVKTGRGGIRDIEFVIQFLQLLNGGAIPALRTGNTLAAIERLEQAGCLTHQEQTILEDNYSFLRKVEHRLQIMFDLQTHELPVTDVEIHKLARRLGYRAAGGVTALEAFKKDYADRTAVNRRILDHLLHDAFPERAETEPEIDLVNDPDPSPETIERVLERYHFRDVHAEYDNLMSLASESIPFLSTRRCRLFLASIAPRLLAAIATTPDPDATLITLSRVSDSLGGKAALWELFSSNRPSLNLYVTLCAACPYLASILTSNPGMIDELMDSLIVERLPDLARLKASLAELTRGAEDLEPILLSFKHAQHLRVGVRDIVGKDDVQDTHAALSDVAEACLQEIAVAETVKLIDKLGQPTIGQLSGIENAEGEFPAWSPRPEQVGQPSELVVLALGKLGGREPNYHSDLDLVFLYDGEGSTIPGRRGASTSNSHFFSELGQRIIKAATQFGPHGRLYEVDPRLRPTGRSGALAMPLSSFVRYFREGEGQLWERLALCKSRVIVGSPEAAQRAMSAVTDSIYCRPWRSQDAQEIKEMRQRLRESASSQNLKRAAGGTMDAEFIVQMLQLKHGLDLPQIRVPGTIAALEALQAAGVLGKDDARSLAASYRFQRSVEARIRLMDSAGRHEFPDEPRELEKLAFLLGYADVDRLVQEVDQTWRDTRERFDRIFNEAAAAE</sequence>